<feature type="signal peptide" evidence="1">
    <location>
        <begin position="1"/>
        <end position="24"/>
    </location>
</feature>
<sequence>MKSKIRRGLLGAAVLGTVAFVIPAAVPQDRSAVPQSGQAVAAPAEESVARPLTCWSDFTAAIDIC</sequence>
<dbReference type="Proteomes" id="UP001224661">
    <property type="component" value="Unassembled WGS sequence"/>
</dbReference>
<name>A0ABT6RU67_9ACTN</name>
<dbReference type="EMBL" id="JASCIR010000013">
    <property type="protein sequence ID" value="MDI3387981.1"/>
    <property type="molecule type" value="Genomic_DNA"/>
</dbReference>
<keyword evidence="3" id="KW-1185">Reference proteome</keyword>
<comment type="caution">
    <text evidence="2">The sequence shown here is derived from an EMBL/GenBank/DDBJ whole genome shotgun (WGS) entry which is preliminary data.</text>
</comment>
<dbReference type="InterPro" id="IPR006311">
    <property type="entry name" value="TAT_signal"/>
</dbReference>
<reference evidence="2 3" key="1">
    <citation type="submission" date="2023-05" db="EMBL/GenBank/DDBJ databases">
        <title>Draft genome sequence of Streptomyces sp. B-S-A8 isolated from a cave soil in Thailand.</title>
        <authorList>
            <person name="Chamroensaksri N."/>
            <person name="Muangham S."/>
        </authorList>
    </citation>
    <scope>NUCLEOTIDE SEQUENCE [LARGE SCALE GENOMIC DNA]</scope>
    <source>
        <strain evidence="2 3">B-S-A8</strain>
    </source>
</reference>
<protein>
    <submittedName>
        <fullName evidence="2">Uncharacterized protein</fullName>
    </submittedName>
</protein>
<dbReference type="RefSeq" id="WP_282514390.1">
    <property type="nucleotide sequence ID" value="NZ_JASCIR010000013.1"/>
</dbReference>
<keyword evidence="1" id="KW-0732">Signal</keyword>
<organism evidence="2 3">
    <name type="scientific">Streptomyces solicavernae</name>
    <dbReference type="NCBI Taxonomy" id="3043614"/>
    <lineage>
        <taxon>Bacteria</taxon>
        <taxon>Bacillati</taxon>
        <taxon>Actinomycetota</taxon>
        <taxon>Actinomycetes</taxon>
        <taxon>Kitasatosporales</taxon>
        <taxon>Streptomycetaceae</taxon>
        <taxon>Streptomyces</taxon>
    </lineage>
</organism>
<accession>A0ABT6RU67</accession>
<dbReference type="PROSITE" id="PS51318">
    <property type="entry name" value="TAT"/>
    <property type="match status" value="1"/>
</dbReference>
<evidence type="ECO:0000313" key="3">
    <source>
        <dbReference type="Proteomes" id="UP001224661"/>
    </source>
</evidence>
<gene>
    <name evidence="2" type="ORF">QIS99_17500</name>
</gene>
<feature type="chain" id="PRO_5046548360" evidence="1">
    <location>
        <begin position="25"/>
        <end position="65"/>
    </location>
</feature>
<evidence type="ECO:0000313" key="2">
    <source>
        <dbReference type="EMBL" id="MDI3387981.1"/>
    </source>
</evidence>
<evidence type="ECO:0000256" key="1">
    <source>
        <dbReference type="SAM" id="SignalP"/>
    </source>
</evidence>
<proteinExistence type="predicted"/>